<evidence type="ECO:0000313" key="2">
    <source>
        <dbReference type="Proteomes" id="UP000466906"/>
    </source>
</evidence>
<reference evidence="1 2" key="1">
    <citation type="journal article" date="2019" name="Emerg. Microbes Infect.">
        <title>Comprehensive subspecies identification of 175 nontuberculous mycobacteria species based on 7547 genomic profiles.</title>
        <authorList>
            <person name="Matsumoto Y."/>
            <person name="Kinjo T."/>
            <person name="Motooka D."/>
            <person name="Nabeya D."/>
            <person name="Jung N."/>
            <person name="Uechi K."/>
            <person name="Horii T."/>
            <person name="Iida T."/>
            <person name="Fujita J."/>
            <person name="Nakamura S."/>
        </authorList>
    </citation>
    <scope>NUCLEOTIDE SEQUENCE [LARGE SCALE GENOMIC DNA]</scope>
    <source>
        <strain evidence="1 2">JCM 12272</strain>
    </source>
</reference>
<dbReference type="EMBL" id="AP022565">
    <property type="protein sequence ID" value="BBX28763.1"/>
    <property type="molecule type" value="Genomic_DNA"/>
</dbReference>
<dbReference type="Pfam" id="PF12900">
    <property type="entry name" value="Pyridox_ox_2"/>
    <property type="match status" value="1"/>
</dbReference>
<evidence type="ECO:0000313" key="1">
    <source>
        <dbReference type="EMBL" id="BBX28763.1"/>
    </source>
</evidence>
<dbReference type="GO" id="GO:0003677">
    <property type="term" value="F:DNA binding"/>
    <property type="evidence" value="ECO:0007669"/>
    <property type="project" value="UniProtKB-KW"/>
</dbReference>
<dbReference type="KEGG" id="malv:MALV_38880"/>
<dbReference type="InterPro" id="IPR024747">
    <property type="entry name" value="Pyridox_Oxase-rel"/>
</dbReference>
<keyword evidence="1" id="KW-0238">DNA-binding</keyword>
<dbReference type="InterPro" id="IPR012349">
    <property type="entry name" value="Split_barrel_FMN-bd"/>
</dbReference>
<organism evidence="1 2">
    <name type="scientific">Mycolicibacterium alvei</name>
    <dbReference type="NCBI Taxonomy" id="67081"/>
    <lineage>
        <taxon>Bacteria</taxon>
        <taxon>Bacillati</taxon>
        <taxon>Actinomycetota</taxon>
        <taxon>Actinomycetes</taxon>
        <taxon>Mycobacteriales</taxon>
        <taxon>Mycobacteriaceae</taxon>
        <taxon>Mycolicibacterium</taxon>
    </lineage>
</organism>
<proteinExistence type="predicted"/>
<dbReference type="Proteomes" id="UP000466906">
    <property type="component" value="Chromosome"/>
</dbReference>
<dbReference type="RefSeq" id="WP_163666618.1">
    <property type="nucleotide sequence ID" value="NZ_AP022565.1"/>
</dbReference>
<protein>
    <submittedName>
        <fullName evidence="1">DNA-binding protein</fullName>
    </submittedName>
</protein>
<dbReference type="AlphaFoldDB" id="A0A6N4UY52"/>
<keyword evidence="2" id="KW-1185">Reference proteome</keyword>
<name>A0A6N4UY52_9MYCO</name>
<gene>
    <name evidence="1" type="ORF">MALV_38880</name>
</gene>
<sequence length="142" mass="15861">MTPQGPVSVVGEDECWQLLSGVSLGRLVTTVGTRLEIFPVNFVVQGRTVLFRTAEGTKLISALWNDRVLFEADDHNVAGGWSVIVRGEPRLLETPDEIDEAENAQLLSWIDTTKRRYVRIVPEEVSGRRFLFGGEFRSATTL</sequence>
<dbReference type="SUPFAM" id="SSF50475">
    <property type="entry name" value="FMN-binding split barrel"/>
    <property type="match status" value="1"/>
</dbReference>
<accession>A0A6N4UY52</accession>
<dbReference type="Gene3D" id="2.30.110.10">
    <property type="entry name" value="Electron Transport, Fmn-binding Protein, Chain A"/>
    <property type="match status" value="1"/>
</dbReference>